<proteinExistence type="predicted"/>
<feature type="signal peptide" evidence="1">
    <location>
        <begin position="1"/>
        <end position="19"/>
    </location>
</feature>
<dbReference type="AlphaFoldDB" id="A0A8J5XCB1"/>
<dbReference type="EMBL" id="JAGTXO010000033">
    <property type="protein sequence ID" value="KAG8460395.1"/>
    <property type="molecule type" value="Genomic_DNA"/>
</dbReference>
<dbReference type="Proteomes" id="UP000751190">
    <property type="component" value="Unassembled WGS sequence"/>
</dbReference>
<dbReference type="SUPFAM" id="SSF48452">
    <property type="entry name" value="TPR-like"/>
    <property type="match status" value="1"/>
</dbReference>
<keyword evidence="3" id="KW-1185">Reference proteome</keyword>
<gene>
    <name evidence="2" type="ORF">KFE25_011886</name>
</gene>
<name>A0A8J5XCB1_DIALT</name>
<feature type="chain" id="PRO_5035277288" evidence="1">
    <location>
        <begin position="20"/>
        <end position="155"/>
    </location>
</feature>
<reference evidence="2" key="1">
    <citation type="submission" date="2021-05" db="EMBL/GenBank/DDBJ databases">
        <title>The genome of the haptophyte Pavlova lutheri (Diacronema luteri, Pavlovales) - a model for lipid biosynthesis in eukaryotic algae.</title>
        <authorList>
            <person name="Hulatt C.J."/>
            <person name="Posewitz M.C."/>
        </authorList>
    </citation>
    <scope>NUCLEOTIDE SEQUENCE</scope>
    <source>
        <strain evidence="2">NIVA-4/92</strain>
    </source>
</reference>
<evidence type="ECO:0000256" key="1">
    <source>
        <dbReference type="SAM" id="SignalP"/>
    </source>
</evidence>
<sequence>MIARHLALVLLAMTGRAVGLATVAPSRLHALANRAIHHGALPQAALILDRAIATCPSPRTYLLKALLMERMGLWDAARMVFRNGNRCFPTDGQLLQAWGLLESRKGEAKVAVRLLRRSVIVDDSLAPVLKWQRFKAERAPRGVSASIESEGFYAP</sequence>
<protein>
    <submittedName>
        <fullName evidence="2">Uncharacterized protein</fullName>
    </submittedName>
</protein>
<accession>A0A8J5XCB1</accession>
<organism evidence="2 3">
    <name type="scientific">Diacronema lutheri</name>
    <name type="common">Unicellular marine alga</name>
    <name type="synonym">Monochrysis lutheri</name>
    <dbReference type="NCBI Taxonomy" id="2081491"/>
    <lineage>
        <taxon>Eukaryota</taxon>
        <taxon>Haptista</taxon>
        <taxon>Haptophyta</taxon>
        <taxon>Pavlovophyceae</taxon>
        <taxon>Pavlovales</taxon>
        <taxon>Pavlovaceae</taxon>
        <taxon>Diacronema</taxon>
    </lineage>
</organism>
<evidence type="ECO:0000313" key="2">
    <source>
        <dbReference type="EMBL" id="KAG8460395.1"/>
    </source>
</evidence>
<keyword evidence="1" id="KW-0732">Signal</keyword>
<dbReference type="Gene3D" id="1.25.40.10">
    <property type="entry name" value="Tetratricopeptide repeat domain"/>
    <property type="match status" value="1"/>
</dbReference>
<evidence type="ECO:0000313" key="3">
    <source>
        <dbReference type="Proteomes" id="UP000751190"/>
    </source>
</evidence>
<dbReference type="OrthoDB" id="193290at2759"/>
<comment type="caution">
    <text evidence="2">The sequence shown here is derived from an EMBL/GenBank/DDBJ whole genome shotgun (WGS) entry which is preliminary data.</text>
</comment>
<dbReference type="InterPro" id="IPR011990">
    <property type="entry name" value="TPR-like_helical_dom_sf"/>
</dbReference>